<dbReference type="InterPro" id="IPR010994">
    <property type="entry name" value="RuvA_2-like"/>
</dbReference>
<dbReference type="GO" id="GO:0009381">
    <property type="term" value="F:excinuclease ABC activity"/>
    <property type="evidence" value="ECO:0007669"/>
    <property type="project" value="UniProtKB-UniRule"/>
</dbReference>
<comment type="similarity">
    <text evidence="7">Belongs to the UvrC family.</text>
</comment>
<feature type="domain" description="GIY-YIG" evidence="9">
    <location>
        <begin position="18"/>
        <end position="97"/>
    </location>
</feature>
<dbReference type="EMBL" id="FOCG01000001">
    <property type="protein sequence ID" value="SEM69012.1"/>
    <property type="molecule type" value="Genomic_DNA"/>
</dbReference>
<evidence type="ECO:0000256" key="7">
    <source>
        <dbReference type="HAMAP-Rule" id="MF_00203"/>
    </source>
</evidence>
<keyword evidence="12" id="KW-1185">Reference proteome</keyword>
<evidence type="ECO:0000256" key="5">
    <source>
        <dbReference type="ARBA" id="ARBA00023204"/>
    </source>
</evidence>
<evidence type="ECO:0000259" key="8">
    <source>
        <dbReference type="PROSITE" id="PS50151"/>
    </source>
</evidence>
<evidence type="ECO:0000256" key="3">
    <source>
        <dbReference type="ARBA" id="ARBA00022769"/>
    </source>
</evidence>
<dbReference type="InterPro" id="IPR001162">
    <property type="entry name" value="UvrC_RNase_H_dom"/>
</dbReference>
<feature type="domain" description="UVR" evidence="8">
    <location>
        <begin position="208"/>
        <end position="243"/>
    </location>
</feature>
<dbReference type="STRING" id="474960.SAMN05216180_1287"/>
<dbReference type="InterPro" id="IPR047296">
    <property type="entry name" value="GIY-YIG_UvrC_Cho"/>
</dbReference>
<dbReference type="SUPFAM" id="SSF46600">
    <property type="entry name" value="C-terminal UvrC-binding domain of UvrB"/>
    <property type="match status" value="1"/>
</dbReference>
<dbReference type="PANTHER" id="PTHR30562:SF1">
    <property type="entry name" value="UVRABC SYSTEM PROTEIN C"/>
    <property type="match status" value="1"/>
</dbReference>
<comment type="subcellular location">
    <subcellularLocation>
        <location evidence="7">Cytoplasm</location>
    </subcellularLocation>
</comment>
<dbReference type="FunFam" id="4.10.860.10:FF:000002">
    <property type="entry name" value="UvrABC system protein C"/>
    <property type="match status" value="1"/>
</dbReference>
<dbReference type="NCBIfam" id="TIGR00194">
    <property type="entry name" value="uvrC"/>
    <property type="match status" value="1"/>
</dbReference>
<dbReference type="HAMAP" id="MF_00203">
    <property type="entry name" value="UvrC"/>
    <property type="match status" value="1"/>
</dbReference>
<dbReference type="Gene3D" id="3.40.1440.10">
    <property type="entry name" value="GIY-YIG endonuclease"/>
    <property type="match status" value="1"/>
</dbReference>
<evidence type="ECO:0000259" key="10">
    <source>
        <dbReference type="PROSITE" id="PS50165"/>
    </source>
</evidence>
<proteinExistence type="inferred from homology"/>
<dbReference type="GO" id="GO:0006289">
    <property type="term" value="P:nucleotide-excision repair"/>
    <property type="evidence" value="ECO:0007669"/>
    <property type="project" value="UniProtKB-UniRule"/>
</dbReference>
<evidence type="ECO:0000256" key="6">
    <source>
        <dbReference type="ARBA" id="ARBA00023236"/>
    </source>
</evidence>
<accession>A0A1H8ADT4</accession>
<sequence>MNNDRLPYLRNKVKKLPLDPGCYIMKDKSGTIIYIGKAKALKNRVSSYFRSVEKHTDKVYKMVESVYDFEYIVTASEFEALVLECSLIKEYTPKYNILLKDDKGYFYVKISAPPWGRITAEKQKLDDGAIYLGPYTSSFVVSQTVDETNKIFMLPTCNRKFPNEFGKGRPCLNFHIKQCMGVCRGKITEKEYQQVIDSAVEFIKNGSTQAIDKLTDEMMVASENMEFEKAAKLRDRINAINRITEHQKVIYTKADNQDIIGFAQLDKLTCAAVLKFRNQRLVDKDDYIFTDAGELKQFRGEFITNYYSSHTDRPKIVSVDGEFDDMPIIEQYLTQQAGHKVTLHIPKRSEGYQLTQMARNNAAQRLSHETERTGKEVAALDELARLLGLKSAPVYIEAYDISNIGSDTMVAGMVVFENARPKKEAYKKFSIKSQFTPDDYACMREVITRRFNRYFEEQETGRGFGKKPDLILLDGGKGHVGVIRPLLSKMGLGDIPVFGMVKDDKHKTRAIAEDGGEIAINSNRTAFTLVTKIQDEVHRFSITYSRSKHKATAFELSLTKVDGIGENRARALFKHFKTVKAMKSATCEELAEAPSMTVNTATNLYNFLHENS</sequence>
<dbReference type="InterPro" id="IPR036876">
    <property type="entry name" value="UVR_dom_sf"/>
</dbReference>
<dbReference type="GO" id="GO:0005737">
    <property type="term" value="C:cytoplasm"/>
    <property type="evidence" value="ECO:0007669"/>
    <property type="project" value="UniProtKB-SubCell"/>
</dbReference>
<evidence type="ECO:0000313" key="12">
    <source>
        <dbReference type="Proteomes" id="UP000199158"/>
    </source>
</evidence>
<keyword evidence="5 7" id="KW-0234">DNA repair</keyword>
<keyword evidence="4 7" id="KW-0267">Excision nuclease</keyword>
<dbReference type="PROSITE" id="PS50165">
    <property type="entry name" value="UVRC"/>
    <property type="match status" value="1"/>
</dbReference>
<keyword evidence="1 7" id="KW-0963">Cytoplasm</keyword>
<protein>
    <recommendedName>
        <fullName evidence="7">UvrABC system protein C</fullName>
        <shortName evidence="7">Protein UvrC</shortName>
    </recommendedName>
    <alternativeName>
        <fullName evidence="7">Excinuclease ABC subunit C</fullName>
    </alternativeName>
</protein>
<dbReference type="OrthoDB" id="9804933at2"/>
<dbReference type="Proteomes" id="UP000199158">
    <property type="component" value="Unassembled WGS sequence"/>
</dbReference>
<dbReference type="InterPro" id="IPR038476">
    <property type="entry name" value="UvrC_RNase_H_dom_sf"/>
</dbReference>
<dbReference type="FunFam" id="3.40.1440.10:FF:000001">
    <property type="entry name" value="UvrABC system protein C"/>
    <property type="match status" value="1"/>
</dbReference>
<gene>
    <name evidence="7" type="primary">uvrC</name>
    <name evidence="11" type="ORF">SAMN05216180_1287</name>
</gene>
<dbReference type="Pfam" id="PF08459">
    <property type="entry name" value="UvrC_RNaseH_dom"/>
    <property type="match status" value="1"/>
</dbReference>
<dbReference type="PANTHER" id="PTHR30562">
    <property type="entry name" value="UVRC/OXIDOREDUCTASE"/>
    <property type="match status" value="1"/>
</dbReference>
<dbReference type="Pfam" id="PF02151">
    <property type="entry name" value="UVR"/>
    <property type="match status" value="1"/>
</dbReference>
<dbReference type="InterPro" id="IPR050066">
    <property type="entry name" value="UvrABC_protein_C"/>
</dbReference>
<dbReference type="InterPro" id="IPR000305">
    <property type="entry name" value="GIY-YIG_endonuc"/>
</dbReference>
<feature type="domain" description="UvrC family homology region profile" evidence="10">
    <location>
        <begin position="259"/>
        <end position="487"/>
    </location>
</feature>
<keyword evidence="2 7" id="KW-0227">DNA damage</keyword>
<dbReference type="Gene3D" id="3.30.420.340">
    <property type="entry name" value="UvrC, RNAse H endonuclease domain"/>
    <property type="match status" value="1"/>
</dbReference>
<evidence type="ECO:0000313" key="11">
    <source>
        <dbReference type="EMBL" id="SEM69012.1"/>
    </source>
</evidence>
<dbReference type="InterPro" id="IPR004791">
    <property type="entry name" value="UvrC"/>
</dbReference>
<dbReference type="PROSITE" id="PS50164">
    <property type="entry name" value="GIY_YIG"/>
    <property type="match status" value="1"/>
</dbReference>
<evidence type="ECO:0000259" key="9">
    <source>
        <dbReference type="PROSITE" id="PS50164"/>
    </source>
</evidence>
<dbReference type="SMART" id="SM00465">
    <property type="entry name" value="GIYc"/>
    <property type="match status" value="1"/>
</dbReference>
<dbReference type="InterPro" id="IPR001943">
    <property type="entry name" value="UVR_dom"/>
</dbReference>
<keyword evidence="3 7" id="KW-0228">DNA excision</keyword>
<dbReference type="RefSeq" id="WP_092752788.1">
    <property type="nucleotide sequence ID" value="NZ_FOCG01000001.1"/>
</dbReference>
<dbReference type="Pfam" id="PF22920">
    <property type="entry name" value="UvrC_RNaseH"/>
    <property type="match status" value="1"/>
</dbReference>
<dbReference type="Pfam" id="PF14520">
    <property type="entry name" value="HHH_5"/>
    <property type="match status" value="1"/>
</dbReference>
<dbReference type="Gene3D" id="4.10.860.10">
    <property type="entry name" value="UVR domain"/>
    <property type="match status" value="1"/>
</dbReference>
<comment type="subunit">
    <text evidence="7">Interacts with UvrB in an incision complex.</text>
</comment>
<name>A0A1H8ADT4_9FIRM</name>
<dbReference type="GO" id="GO:0009380">
    <property type="term" value="C:excinuclease repair complex"/>
    <property type="evidence" value="ECO:0007669"/>
    <property type="project" value="InterPro"/>
</dbReference>
<dbReference type="SUPFAM" id="SSF82771">
    <property type="entry name" value="GIY-YIG endonuclease"/>
    <property type="match status" value="1"/>
</dbReference>
<dbReference type="Pfam" id="PF01541">
    <property type="entry name" value="GIY-YIG"/>
    <property type="match status" value="1"/>
</dbReference>
<evidence type="ECO:0000256" key="4">
    <source>
        <dbReference type="ARBA" id="ARBA00022881"/>
    </source>
</evidence>
<dbReference type="GO" id="GO:0009432">
    <property type="term" value="P:SOS response"/>
    <property type="evidence" value="ECO:0007669"/>
    <property type="project" value="UniProtKB-UniRule"/>
</dbReference>
<evidence type="ECO:0000256" key="1">
    <source>
        <dbReference type="ARBA" id="ARBA00022490"/>
    </source>
</evidence>
<dbReference type="Gene3D" id="1.10.150.20">
    <property type="entry name" value="5' to 3' exonuclease, C-terminal subdomain"/>
    <property type="match status" value="1"/>
</dbReference>
<dbReference type="AlphaFoldDB" id="A0A1H8ADT4"/>
<comment type="function">
    <text evidence="7">The UvrABC repair system catalyzes the recognition and processing of DNA lesions. UvrC both incises the 5' and 3' sides of the lesion. The N-terminal half is responsible for the 3' incision and the C-terminal half is responsible for the 5' incision.</text>
</comment>
<dbReference type="SUPFAM" id="SSF47781">
    <property type="entry name" value="RuvA domain 2-like"/>
    <property type="match status" value="1"/>
</dbReference>
<dbReference type="PROSITE" id="PS50151">
    <property type="entry name" value="UVR"/>
    <property type="match status" value="1"/>
</dbReference>
<dbReference type="GO" id="GO:0003677">
    <property type="term" value="F:DNA binding"/>
    <property type="evidence" value="ECO:0007669"/>
    <property type="project" value="UniProtKB-UniRule"/>
</dbReference>
<evidence type="ECO:0000256" key="2">
    <source>
        <dbReference type="ARBA" id="ARBA00022763"/>
    </source>
</evidence>
<organism evidence="11 12">
    <name type="scientific">Hydrogenoanaerobacterium saccharovorans</name>
    <dbReference type="NCBI Taxonomy" id="474960"/>
    <lineage>
        <taxon>Bacteria</taxon>
        <taxon>Bacillati</taxon>
        <taxon>Bacillota</taxon>
        <taxon>Clostridia</taxon>
        <taxon>Eubacteriales</taxon>
        <taxon>Oscillospiraceae</taxon>
        <taxon>Hydrogenoanaerobacterium</taxon>
    </lineage>
</organism>
<keyword evidence="6 7" id="KW-0742">SOS response</keyword>
<dbReference type="CDD" id="cd10434">
    <property type="entry name" value="GIY-YIG_UvrC_Cho"/>
    <property type="match status" value="1"/>
</dbReference>
<reference evidence="11 12" key="1">
    <citation type="submission" date="2016-10" db="EMBL/GenBank/DDBJ databases">
        <authorList>
            <person name="de Groot N.N."/>
        </authorList>
    </citation>
    <scope>NUCLEOTIDE SEQUENCE [LARGE SCALE GENOMIC DNA]</scope>
    <source>
        <strain evidence="11 12">CGMCC 1.5070</strain>
    </source>
</reference>
<dbReference type="InterPro" id="IPR035901">
    <property type="entry name" value="GIY-YIG_endonuc_sf"/>
</dbReference>